<dbReference type="InterPro" id="IPR035669">
    <property type="entry name" value="SGNH_plant_lipase-like"/>
</dbReference>
<reference evidence="5 6" key="1">
    <citation type="journal article" date="2019" name="Nat. Plants">
        <title>Stout camphor tree genome fills gaps in understanding of flowering plant genome evolution.</title>
        <authorList>
            <person name="Chaw S.M."/>
            <person name="Liu Y.C."/>
            <person name="Wu Y.W."/>
            <person name="Wang H.Y."/>
            <person name="Lin C.I."/>
            <person name="Wu C.S."/>
            <person name="Ke H.M."/>
            <person name="Chang L.Y."/>
            <person name="Hsu C.Y."/>
            <person name="Yang H.T."/>
            <person name="Sudianto E."/>
            <person name="Hsu M.H."/>
            <person name="Wu K.P."/>
            <person name="Wang L.N."/>
            <person name="Leebens-Mack J.H."/>
            <person name="Tsai I.J."/>
        </authorList>
    </citation>
    <scope>NUCLEOTIDE SEQUENCE [LARGE SCALE GENOMIC DNA]</scope>
    <source>
        <strain evidence="6">cv. Chaw 1501</strain>
        <tissue evidence="5">Young leaves</tissue>
    </source>
</reference>
<proteinExistence type="inferred from homology"/>
<evidence type="ECO:0000313" key="5">
    <source>
        <dbReference type="EMBL" id="RWR89258.1"/>
    </source>
</evidence>
<evidence type="ECO:0000256" key="4">
    <source>
        <dbReference type="ARBA" id="ARBA00023180"/>
    </source>
</evidence>
<evidence type="ECO:0000256" key="3">
    <source>
        <dbReference type="ARBA" id="ARBA00022801"/>
    </source>
</evidence>
<dbReference type="PANTHER" id="PTHR22835:SF683">
    <property type="entry name" value="OS05G0506800 PROTEIN"/>
    <property type="match status" value="1"/>
</dbReference>
<comment type="caution">
    <text evidence="5">The sequence shown here is derived from an EMBL/GenBank/DDBJ whole genome shotgun (WGS) entry which is preliminary data.</text>
</comment>
<dbReference type="GO" id="GO:0016788">
    <property type="term" value="F:hydrolase activity, acting on ester bonds"/>
    <property type="evidence" value="ECO:0007669"/>
    <property type="project" value="InterPro"/>
</dbReference>
<sequence>MPFSTSYTRSPFLNPYLLIAFCLFLSPKNHLVQSCYTSIFSFGDSLADTGNLLHSQPDKVYFVSQFPYGQTYFNRPTGRFSDGRLVLDFIAQEFGIPLLPPYLARSSGQDLRRGVNFAVGGATALDADFFEERGIRRDLTNNSLRIQLEWFEELLPSLCNTTSSCRDFLRGSLFIVGEIGGNDYGYPFTQGLNLEEVTPNIVPQIISTIGSAIERLIERGAVTILVPGSQPFGCGSEHLTLAESSNKDDYDPKTGFCEDILSACCGGGGPYNYNSSAACGAPGTKVCSDPSLYWNWDGTHLTEAAYRWIANGLIHGPFAVPPINSACLKLAQNLKHPNYELVINTPVVLSCYTSIFSFGDSLIDTGNLLYIDPSNDIGHPPYGMTFFHHPTGRNSDGRNVIDFIAESFGISLLPPYLARSKDQDLRRGANFAVAGATALDSTILEEMISGDVRKNISFAYQIGWFKELLPSLCQTPSGCRDFLRTSLFLVGEIGGNDYYYAFAQGWNFKEMQSIVPLVIDVIATAINTLIDHGATTLVVPGSLPLGCAATILTIGMSPNAEDYDPATGCLKRWNEFNRYHNEFLVKELDRLRHLHPHATIIYGDYYNTALQVVLSPLLFGFHDGALSACCGGGGPYNYNSSALCGSREAKACKDPSLYWNWDGGHPTEPGHRILAHGFREAKACKDPSLYWNWDGGHPTEPGHRILAHGLLEGPLTDPPILNTCPKPLLHDFCIKQVLLINGEDFGQSRVQIF</sequence>
<evidence type="ECO:0000256" key="1">
    <source>
        <dbReference type="ARBA" id="ARBA00008668"/>
    </source>
</evidence>
<dbReference type="InterPro" id="IPR036514">
    <property type="entry name" value="SGNH_hydro_sf"/>
</dbReference>
<dbReference type="STRING" id="337451.A0A443PES5"/>
<dbReference type="CDD" id="cd01837">
    <property type="entry name" value="SGNH_plant_lipase_like"/>
    <property type="match status" value="2"/>
</dbReference>
<keyword evidence="3 5" id="KW-0378">Hydrolase</keyword>
<keyword evidence="6" id="KW-1185">Reference proteome</keyword>
<name>A0A443PES5_9MAGN</name>
<dbReference type="Proteomes" id="UP000283530">
    <property type="component" value="Unassembled WGS sequence"/>
</dbReference>
<evidence type="ECO:0000256" key="2">
    <source>
        <dbReference type="ARBA" id="ARBA00022729"/>
    </source>
</evidence>
<dbReference type="InterPro" id="IPR001087">
    <property type="entry name" value="GDSL"/>
</dbReference>
<dbReference type="Gene3D" id="3.40.50.1110">
    <property type="entry name" value="SGNH hydrolase"/>
    <property type="match status" value="4"/>
</dbReference>
<accession>A0A443PES5</accession>
<evidence type="ECO:0000313" key="6">
    <source>
        <dbReference type="Proteomes" id="UP000283530"/>
    </source>
</evidence>
<dbReference type="Pfam" id="PF00657">
    <property type="entry name" value="Lipase_GDSL"/>
    <property type="match status" value="2"/>
</dbReference>
<protein>
    <submittedName>
        <fullName evidence="5">Putative GDSL-like Lipase/Acylhydrolase superfamily protein</fullName>
    </submittedName>
</protein>
<dbReference type="SUPFAM" id="SSF52266">
    <property type="entry name" value="SGNH hydrolase"/>
    <property type="match status" value="2"/>
</dbReference>
<dbReference type="AlphaFoldDB" id="A0A443PES5"/>
<keyword evidence="2" id="KW-0732">Signal</keyword>
<gene>
    <name evidence="5" type="ORF">CKAN_01830700</name>
</gene>
<comment type="similarity">
    <text evidence="1">Belongs to the 'GDSL' lipolytic enzyme family.</text>
</comment>
<dbReference type="PANTHER" id="PTHR22835">
    <property type="entry name" value="ZINC FINGER FYVE DOMAIN CONTAINING PROTEIN"/>
    <property type="match status" value="1"/>
</dbReference>
<keyword evidence="4" id="KW-0325">Glycoprotein</keyword>
<organism evidence="5 6">
    <name type="scientific">Cinnamomum micranthum f. kanehirae</name>
    <dbReference type="NCBI Taxonomy" id="337451"/>
    <lineage>
        <taxon>Eukaryota</taxon>
        <taxon>Viridiplantae</taxon>
        <taxon>Streptophyta</taxon>
        <taxon>Embryophyta</taxon>
        <taxon>Tracheophyta</taxon>
        <taxon>Spermatophyta</taxon>
        <taxon>Magnoliopsida</taxon>
        <taxon>Magnoliidae</taxon>
        <taxon>Laurales</taxon>
        <taxon>Lauraceae</taxon>
        <taxon>Cinnamomum</taxon>
    </lineage>
</organism>
<dbReference type="OrthoDB" id="1600564at2759"/>
<dbReference type="EMBL" id="QPKB01000007">
    <property type="protein sequence ID" value="RWR89258.1"/>
    <property type="molecule type" value="Genomic_DNA"/>
</dbReference>